<dbReference type="Gene3D" id="1.10.10.1100">
    <property type="entry name" value="BFD-like [2Fe-2S]-binding domain"/>
    <property type="match status" value="1"/>
</dbReference>
<dbReference type="GO" id="GO:0046872">
    <property type="term" value="F:metal ion binding"/>
    <property type="evidence" value="ECO:0007669"/>
    <property type="project" value="UniProtKB-KW"/>
</dbReference>
<evidence type="ECO:0000256" key="10">
    <source>
        <dbReference type="ARBA" id="ARBA00023002"/>
    </source>
</evidence>
<evidence type="ECO:0000259" key="14">
    <source>
        <dbReference type="Pfam" id="PF07992"/>
    </source>
</evidence>
<keyword evidence="6" id="KW-0349">Heme</keyword>
<evidence type="ECO:0000256" key="2">
    <source>
        <dbReference type="ARBA" id="ARBA00001966"/>
    </source>
</evidence>
<evidence type="ECO:0000256" key="12">
    <source>
        <dbReference type="ARBA" id="ARBA00023014"/>
    </source>
</evidence>
<feature type="domain" description="FAD/NAD(P)-binding" evidence="14">
    <location>
        <begin position="6"/>
        <end position="297"/>
    </location>
</feature>
<keyword evidence="8" id="KW-0479">Metal-binding</keyword>
<dbReference type="Gene3D" id="3.50.50.60">
    <property type="entry name" value="FAD/NAD(P)-binding domain"/>
    <property type="match status" value="2"/>
</dbReference>
<evidence type="ECO:0000313" key="16">
    <source>
        <dbReference type="EMBL" id="KWX05028.1"/>
    </source>
</evidence>
<dbReference type="PRINTS" id="PR00368">
    <property type="entry name" value="FADPNR"/>
</dbReference>
<reference evidence="16 17" key="1">
    <citation type="submission" date="2015-02" db="EMBL/GenBank/DDBJ databases">
        <title>Physiological reanalysis, assessment of diazotrophy, and genome sequences of multiple isolates of Streptomyces thermoautotrophicus.</title>
        <authorList>
            <person name="MacKellar D.C."/>
            <person name="Lieber L."/>
            <person name="Norman J."/>
            <person name="Bolger A."/>
            <person name="Tobin C."/>
            <person name="Murray J.W."/>
            <person name="Prell J."/>
        </authorList>
    </citation>
    <scope>NUCLEOTIDE SEQUENCE [LARGE SCALE GENOMIC DNA]</scope>
    <source>
        <strain evidence="16 17">UBT1</strain>
    </source>
</reference>
<comment type="cofactor">
    <cofactor evidence="3">
        <name>FAD</name>
        <dbReference type="ChEBI" id="CHEBI:57692"/>
    </cofactor>
</comment>
<dbReference type="PANTHER" id="PTHR43809:SF1">
    <property type="entry name" value="NITRITE REDUCTASE (NADH) LARGE SUBUNIT"/>
    <property type="match status" value="1"/>
</dbReference>
<evidence type="ECO:0000256" key="7">
    <source>
        <dbReference type="ARBA" id="ARBA00022630"/>
    </source>
</evidence>
<protein>
    <submittedName>
        <fullName evidence="16">Electron transfer flavoprotein</fullName>
    </submittedName>
</protein>
<feature type="domain" description="NADH-rubredoxin oxidoreductase C-terminal" evidence="15">
    <location>
        <begin position="319"/>
        <end position="377"/>
    </location>
</feature>
<keyword evidence="10" id="KW-0560">Oxidoreductase</keyword>
<sequence length="484" mass="51410">MTAVNRVVVVGYGMAGARLARELRARARDLRIIVFGAERYPAYNRVLLSSVLAGKADEGDIALAEPTSRVELRTGVAVTAIDPADRTVTTDDGTVTRYDALVLATGSRAWIPPVDGLDPAALPEGVAVFRTLEDCRRILRAAEGARRAVVLGGGLLGLEAARGLALRGLRVEVLHAMGHLMERQLDPGASRVLTRTLRGLGVSVRLNALTEAVLCDQGRVRAVRLAGGEVVEADLLVVACGVRPETALAEAAGLKVDRGVVVDDQLRTCDPAIYAIGDCAEHDGTVYGLVAPAWEQARVVADVITGADPRTRYAGSRVVTRLKATGVDLAAMGDTQVEEDEEHEVLQFVDPTRGIYKKVVIRDDRLVGAILLGENATVGTVTQLFDRSAPVPVDRRALLFADLRGQAARTVESPVQIPDRTTICQCNSVTKSAITKSWLAGARSVEDVIKETRATTGCGGCRDTVEGIVEWLAASDPQTTGSCA</sequence>
<dbReference type="RefSeq" id="WP_067068642.1">
    <property type="nucleotide sequence ID" value="NZ_JYIJ01000013.1"/>
</dbReference>
<comment type="pathway">
    <text evidence="4">Nitrogen metabolism; nitrate reduction (assimilation).</text>
</comment>
<proteinExistence type="inferred from homology"/>
<dbReference type="PANTHER" id="PTHR43809">
    <property type="entry name" value="NITRITE REDUCTASE (NADH) LARGE SUBUNIT"/>
    <property type="match status" value="1"/>
</dbReference>
<dbReference type="InterPro" id="IPR036188">
    <property type="entry name" value="FAD/NAD-bd_sf"/>
</dbReference>
<dbReference type="Pfam" id="PF18267">
    <property type="entry name" value="Rubredoxin_C"/>
    <property type="match status" value="1"/>
</dbReference>
<comment type="cofactor">
    <cofactor evidence="1">
        <name>siroheme</name>
        <dbReference type="ChEBI" id="CHEBI:60052"/>
    </cofactor>
</comment>
<dbReference type="SUPFAM" id="SSF51905">
    <property type="entry name" value="FAD/NAD(P)-binding domain"/>
    <property type="match status" value="2"/>
</dbReference>
<evidence type="ECO:0000256" key="11">
    <source>
        <dbReference type="ARBA" id="ARBA00023004"/>
    </source>
</evidence>
<keyword evidence="7" id="KW-0285">Flavoprotein</keyword>
<accession>A0A132N4G0</accession>
<dbReference type="InterPro" id="IPR023753">
    <property type="entry name" value="FAD/NAD-binding_dom"/>
</dbReference>
<dbReference type="EMBL" id="JYIJ01000013">
    <property type="protein sequence ID" value="KWX05028.1"/>
    <property type="molecule type" value="Genomic_DNA"/>
</dbReference>
<evidence type="ECO:0000259" key="13">
    <source>
        <dbReference type="Pfam" id="PF04324"/>
    </source>
</evidence>
<evidence type="ECO:0000256" key="1">
    <source>
        <dbReference type="ARBA" id="ARBA00001929"/>
    </source>
</evidence>
<evidence type="ECO:0000256" key="8">
    <source>
        <dbReference type="ARBA" id="ARBA00022723"/>
    </source>
</evidence>
<evidence type="ECO:0000313" key="17">
    <source>
        <dbReference type="Proteomes" id="UP000070659"/>
    </source>
</evidence>
<evidence type="ECO:0000256" key="4">
    <source>
        <dbReference type="ARBA" id="ARBA00005096"/>
    </source>
</evidence>
<keyword evidence="11" id="KW-0408">Iron</keyword>
<evidence type="ECO:0000256" key="6">
    <source>
        <dbReference type="ARBA" id="ARBA00022617"/>
    </source>
</evidence>
<dbReference type="InterPro" id="IPR041575">
    <property type="entry name" value="Rubredoxin_C"/>
</dbReference>
<keyword evidence="9" id="KW-0274">FAD</keyword>
<evidence type="ECO:0000259" key="15">
    <source>
        <dbReference type="Pfam" id="PF18267"/>
    </source>
</evidence>
<dbReference type="InterPro" id="IPR041854">
    <property type="entry name" value="BFD-like_2Fe2S-bd_dom_sf"/>
</dbReference>
<dbReference type="GO" id="GO:0051536">
    <property type="term" value="F:iron-sulfur cluster binding"/>
    <property type="evidence" value="ECO:0007669"/>
    <property type="project" value="UniProtKB-KW"/>
</dbReference>
<comment type="cofactor">
    <cofactor evidence="2">
        <name>[4Fe-4S] cluster</name>
        <dbReference type="ChEBI" id="CHEBI:49883"/>
    </cofactor>
</comment>
<evidence type="ECO:0000256" key="5">
    <source>
        <dbReference type="ARBA" id="ARBA00010429"/>
    </source>
</evidence>
<comment type="similarity">
    <text evidence="5">Belongs to the nitrite and sulfite reductase 4Fe-4S domain family.</text>
</comment>
<name>A0A132N4G0_9ACTN</name>
<dbReference type="Proteomes" id="UP000070659">
    <property type="component" value="Unassembled WGS sequence"/>
</dbReference>
<dbReference type="InterPro" id="IPR052034">
    <property type="entry name" value="NasD-like"/>
</dbReference>
<dbReference type="GO" id="GO:0016491">
    <property type="term" value="F:oxidoreductase activity"/>
    <property type="evidence" value="ECO:0007669"/>
    <property type="project" value="UniProtKB-KW"/>
</dbReference>
<dbReference type="PRINTS" id="PR00411">
    <property type="entry name" value="PNDRDTASEI"/>
</dbReference>
<evidence type="ECO:0000256" key="3">
    <source>
        <dbReference type="ARBA" id="ARBA00001974"/>
    </source>
</evidence>
<dbReference type="Pfam" id="PF04324">
    <property type="entry name" value="Fer2_BFD"/>
    <property type="match status" value="1"/>
</dbReference>
<dbReference type="Pfam" id="PF07992">
    <property type="entry name" value="Pyr_redox_2"/>
    <property type="match status" value="1"/>
</dbReference>
<dbReference type="InterPro" id="IPR016156">
    <property type="entry name" value="FAD/NAD-linked_Rdtase_dimer_sf"/>
</dbReference>
<dbReference type="Gene3D" id="3.30.390.30">
    <property type="match status" value="1"/>
</dbReference>
<dbReference type="InterPro" id="IPR007419">
    <property type="entry name" value="BFD-like_2Fe2S-bd_dom"/>
</dbReference>
<feature type="domain" description="BFD-like [2Fe-2S]-binding" evidence="13">
    <location>
        <begin position="423"/>
        <end position="470"/>
    </location>
</feature>
<comment type="caution">
    <text evidence="16">The sequence shown here is derived from an EMBL/GenBank/DDBJ whole genome shotgun (WGS) entry which is preliminary data.</text>
</comment>
<gene>
    <name evidence="16" type="ORF">TH66_04535</name>
</gene>
<dbReference type="AlphaFoldDB" id="A0A132N4G0"/>
<organism evidence="16 17">
    <name type="scientific">Carbonactinospora thermoautotrophica</name>
    <dbReference type="NCBI Taxonomy" id="1469144"/>
    <lineage>
        <taxon>Bacteria</taxon>
        <taxon>Bacillati</taxon>
        <taxon>Actinomycetota</taxon>
        <taxon>Actinomycetes</taxon>
        <taxon>Kitasatosporales</taxon>
        <taxon>Carbonactinosporaceae</taxon>
        <taxon>Carbonactinospora</taxon>
    </lineage>
</organism>
<keyword evidence="12" id="KW-0411">Iron-sulfur</keyword>
<dbReference type="PATRIC" id="fig|1469144.8.peg.4528"/>
<evidence type="ECO:0000256" key="9">
    <source>
        <dbReference type="ARBA" id="ARBA00022827"/>
    </source>
</evidence>